<evidence type="ECO:0000313" key="2">
    <source>
        <dbReference type="Proteomes" id="UP000544872"/>
    </source>
</evidence>
<organism evidence="1 2">
    <name type="scientific">Novispirillum itersonii</name>
    <name type="common">Aquaspirillum itersonii</name>
    <dbReference type="NCBI Taxonomy" id="189"/>
    <lineage>
        <taxon>Bacteria</taxon>
        <taxon>Pseudomonadati</taxon>
        <taxon>Pseudomonadota</taxon>
        <taxon>Alphaproteobacteria</taxon>
        <taxon>Rhodospirillales</taxon>
        <taxon>Novispirillaceae</taxon>
        <taxon>Novispirillum</taxon>
    </lineage>
</organism>
<protein>
    <submittedName>
        <fullName evidence="1">Uncharacterized protein</fullName>
    </submittedName>
</protein>
<accession>A0A7X0DQF6</accession>
<dbReference type="Proteomes" id="UP000544872">
    <property type="component" value="Unassembled WGS sequence"/>
</dbReference>
<keyword evidence="2" id="KW-1185">Reference proteome</keyword>
<name>A0A7X0DQF6_NOVIT</name>
<dbReference type="RefSeq" id="WP_184265767.1">
    <property type="nucleotide sequence ID" value="NZ_JACIIX010000018.1"/>
</dbReference>
<proteinExistence type="predicted"/>
<gene>
    <name evidence="1" type="ORF">FHS48_003671</name>
</gene>
<comment type="caution">
    <text evidence="1">The sequence shown here is derived from an EMBL/GenBank/DDBJ whole genome shotgun (WGS) entry which is preliminary data.</text>
</comment>
<sequence>MSNSPTLAYLLGQMAQDKEVLNGWDAVLNVLESAVNTFFQKQFQSMTAGTGQMTVAQVFCGPAVPNPHGDYCVVTQFSFVLGPPQFVFTDGSNTVTVTQAIVSGTTRSGTMPVEDGFKPSSCGCTPGDSRVTWGPVKTVDVGTRPTVTARVPLTSVTGLINATTHTIVLDFANGAFTATNVTVEGVTSAEMSDQIRNWFMTHGVRYQVASLDCAGRGSIPSLTPTQFQLRVLQTGSGNIIVQILITTNGRPSPGYPIVLEPIPTANGYTCTLMISSRIVFSDILCAGFNSAGKPFNLYPQSMSAAAGYTAYIAPQMHFEGSFSYGSCCSPTTVTYSLYLGGTYSGSAYSGFYLYQSITPSGNVGNTITVTGLNPVSLSGSGPSQAIRITPLPPTVTVTGGASDTINSRLQSILNDDFGPAMAGISFSPVTYFALRNILFPSSMIAMRIVEVPTDMVIVGTFQPN</sequence>
<reference evidence="1 2" key="1">
    <citation type="submission" date="2020-08" db="EMBL/GenBank/DDBJ databases">
        <title>Genomic Encyclopedia of Type Strains, Phase IV (KMG-IV): sequencing the most valuable type-strain genomes for metagenomic binning, comparative biology and taxonomic classification.</title>
        <authorList>
            <person name="Goeker M."/>
        </authorList>
    </citation>
    <scope>NUCLEOTIDE SEQUENCE [LARGE SCALE GENOMIC DNA]</scope>
    <source>
        <strain evidence="1 2">DSM 11590</strain>
    </source>
</reference>
<dbReference type="AlphaFoldDB" id="A0A7X0DQF6"/>
<evidence type="ECO:0000313" key="1">
    <source>
        <dbReference type="EMBL" id="MBB6212222.1"/>
    </source>
</evidence>
<dbReference type="EMBL" id="JACIIX010000018">
    <property type="protein sequence ID" value="MBB6212222.1"/>
    <property type="molecule type" value="Genomic_DNA"/>
</dbReference>